<feature type="domain" description="Rhodopsin" evidence="8">
    <location>
        <begin position="25"/>
        <end position="185"/>
    </location>
</feature>
<keyword evidence="4 7" id="KW-0472">Membrane</keyword>
<feature type="transmembrane region" description="Helical" evidence="7">
    <location>
        <begin position="104"/>
        <end position="124"/>
    </location>
</feature>
<evidence type="ECO:0000313" key="9">
    <source>
        <dbReference type="EMBL" id="KAK8090646.1"/>
    </source>
</evidence>
<accession>A0ABR1X5H1</accession>
<evidence type="ECO:0000256" key="7">
    <source>
        <dbReference type="SAM" id="Phobius"/>
    </source>
</evidence>
<feature type="region of interest" description="Disordered" evidence="6">
    <location>
        <begin position="247"/>
        <end position="274"/>
    </location>
</feature>
<feature type="transmembrane region" description="Helical" evidence="7">
    <location>
        <begin position="40"/>
        <end position="58"/>
    </location>
</feature>
<evidence type="ECO:0000313" key="10">
    <source>
        <dbReference type="Proteomes" id="UP001480595"/>
    </source>
</evidence>
<dbReference type="PANTHER" id="PTHR33048">
    <property type="entry name" value="PTH11-LIKE INTEGRAL MEMBRANE PROTEIN (AFU_ORTHOLOGUE AFUA_5G11245)"/>
    <property type="match status" value="1"/>
</dbReference>
<sequence length="326" mass="36351">MSSAPMTLITIWIVTGIAFIFTTGRLYVRGFVQRRLRSDDYLTIFSMINSIAACGLATKAVSRGLGRHLNSLSPEDQSAAAAWTFAAFFPGLLSFAVPKLAVISLLFMGVAVQLAQFGTMGFLIGDLAEKCEMFDPVQTQKPRGMCVPMQIQVRYFLFGGSISAFADFYLAAYPAIVLYHLQMPPADAWEEEIRTLGRSGLWYCLRRGHHRDRVVNPYTTSLDRQALRRKDHGPLASLHDEIHRRVQRSAKDRHCRSAPDTGQPSHNDDDDFTLTNLPEELSQVHRMDSGIDGMAYNHPCHGTAEGYHIRGDPRPGVIVENPAPKE</sequence>
<evidence type="ECO:0000256" key="1">
    <source>
        <dbReference type="ARBA" id="ARBA00004141"/>
    </source>
</evidence>
<organism evidence="9 10">
    <name type="scientific">Apiospora phragmitis</name>
    <dbReference type="NCBI Taxonomy" id="2905665"/>
    <lineage>
        <taxon>Eukaryota</taxon>
        <taxon>Fungi</taxon>
        <taxon>Dikarya</taxon>
        <taxon>Ascomycota</taxon>
        <taxon>Pezizomycotina</taxon>
        <taxon>Sordariomycetes</taxon>
        <taxon>Xylariomycetidae</taxon>
        <taxon>Amphisphaeriales</taxon>
        <taxon>Apiosporaceae</taxon>
        <taxon>Apiospora</taxon>
    </lineage>
</organism>
<dbReference type="Proteomes" id="UP001480595">
    <property type="component" value="Unassembled WGS sequence"/>
</dbReference>
<evidence type="ECO:0000256" key="3">
    <source>
        <dbReference type="ARBA" id="ARBA00022989"/>
    </source>
</evidence>
<dbReference type="PANTHER" id="PTHR33048:SF155">
    <property type="entry name" value="INTEGRAL MEMBRANE PROTEIN"/>
    <property type="match status" value="1"/>
</dbReference>
<evidence type="ECO:0000256" key="4">
    <source>
        <dbReference type="ARBA" id="ARBA00023136"/>
    </source>
</evidence>
<protein>
    <recommendedName>
        <fullName evidence="8">Rhodopsin domain-containing protein</fullName>
    </recommendedName>
</protein>
<evidence type="ECO:0000259" key="8">
    <source>
        <dbReference type="Pfam" id="PF20684"/>
    </source>
</evidence>
<evidence type="ECO:0000256" key="2">
    <source>
        <dbReference type="ARBA" id="ARBA00022692"/>
    </source>
</evidence>
<proteinExistence type="inferred from homology"/>
<name>A0ABR1X5H1_9PEZI</name>
<dbReference type="RefSeq" id="XP_066722192.1">
    <property type="nucleotide sequence ID" value="XM_066851560.1"/>
</dbReference>
<comment type="similarity">
    <text evidence="5">Belongs to the SAT4 family.</text>
</comment>
<dbReference type="InterPro" id="IPR049326">
    <property type="entry name" value="Rhodopsin_dom_fungi"/>
</dbReference>
<feature type="compositionally biased region" description="Basic and acidic residues" evidence="6">
    <location>
        <begin position="247"/>
        <end position="257"/>
    </location>
</feature>
<reference evidence="9 10" key="1">
    <citation type="submission" date="2023-01" db="EMBL/GenBank/DDBJ databases">
        <title>Analysis of 21 Apiospora genomes using comparative genomics revels a genus with tremendous synthesis potential of carbohydrate active enzymes and secondary metabolites.</title>
        <authorList>
            <person name="Sorensen T."/>
        </authorList>
    </citation>
    <scope>NUCLEOTIDE SEQUENCE [LARGE SCALE GENOMIC DNA]</scope>
    <source>
        <strain evidence="9 10">CBS 135458</strain>
    </source>
</reference>
<keyword evidence="10" id="KW-1185">Reference proteome</keyword>
<dbReference type="EMBL" id="JAQQWL010000001">
    <property type="protein sequence ID" value="KAK8090646.1"/>
    <property type="molecule type" value="Genomic_DNA"/>
</dbReference>
<evidence type="ECO:0000256" key="6">
    <source>
        <dbReference type="SAM" id="MobiDB-lite"/>
    </source>
</evidence>
<feature type="transmembrane region" description="Helical" evidence="7">
    <location>
        <begin position="6"/>
        <end position="28"/>
    </location>
</feature>
<feature type="region of interest" description="Disordered" evidence="6">
    <location>
        <begin position="306"/>
        <end position="326"/>
    </location>
</feature>
<dbReference type="GeneID" id="92084623"/>
<comment type="caution">
    <text evidence="9">The sequence shown here is derived from an EMBL/GenBank/DDBJ whole genome shotgun (WGS) entry which is preliminary data.</text>
</comment>
<keyword evidence="3 7" id="KW-1133">Transmembrane helix</keyword>
<evidence type="ECO:0000256" key="5">
    <source>
        <dbReference type="ARBA" id="ARBA00038359"/>
    </source>
</evidence>
<comment type="subcellular location">
    <subcellularLocation>
        <location evidence="1">Membrane</location>
        <topology evidence="1">Multi-pass membrane protein</topology>
    </subcellularLocation>
</comment>
<keyword evidence="2 7" id="KW-0812">Transmembrane</keyword>
<feature type="transmembrane region" description="Helical" evidence="7">
    <location>
        <begin position="155"/>
        <end position="179"/>
    </location>
</feature>
<gene>
    <name evidence="9" type="ORF">PG994_000151</name>
</gene>
<feature type="transmembrane region" description="Helical" evidence="7">
    <location>
        <begin position="78"/>
        <end position="97"/>
    </location>
</feature>
<dbReference type="Pfam" id="PF20684">
    <property type="entry name" value="Fung_rhodopsin"/>
    <property type="match status" value="1"/>
</dbReference>
<dbReference type="InterPro" id="IPR052337">
    <property type="entry name" value="SAT4-like"/>
</dbReference>